<evidence type="ECO:0000256" key="1">
    <source>
        <dbReference type="SAM" id="MobiDB-lite"/>
    </source>
</evidence>
<dbReference type="EMBL" id="OJIN01000194">
    <property type="protein sequence ID" value="SPD75271.1"/>
    <property type="molecule type" value="Genomic_DNA"/>
</dbReference>
<dbReference type="AlphaFoldDB" id="A0A445N102"/>
<gene>
    <name evidence="2" type="ORF">PITCH_A510006</name>
</gene>
<accession>A0A445N102</accession>
<feature type="compositionally biased region" description="Basic residues" evidence="1">
    <location>
        <begin position="1"/>
        <end position="12"/>
    </location>
</feature>
<feature type="region of interest" description="Disordered" evidence="1">
    <location>
        <begin position="1"/>
        <end position="27"/>
    </location>
</feature>
<proteinExistence type="predicted"/>
<protein>
    <recommendedName>
        <fullName evidence="3">Transposase</fullName>
    </recommendedName>
</protein>
<evidence type="ECO:0000313" key="2">
    <source>
        <dbReference type="EMBL" id="SPD75271.1"/>
    </source>
</evidence>
<organism evidence="2">
    <name type="scientific">uncultured Desulfobacterium sp</name>
    <dbReference type="NCBI Taxonomy" id="201089"/>
    <lineage>
        <taxon>Bacteria</taxon>
        <taxon>Pseudomonadati</taxon>
        <taxon>Thermodesulfobacteriota</taxon>
        <taxon>Desulfobacteria</taxon>
        <taxon>Desulfobacterales</taxon>
        <taxon>Desulfobacteriaceae</taxon>
        <taxon>Desulfobacterium</taxon>
        <taxon>environmental samples</taxon>
    </lineage>
</organism>
<evidence type="ECO:0008006" key="3">
    <source>
        <dbReference type="Google" id="ProtNLM"/>
    </source>
</evidence>
<sequence length="57" mass="6577">MNKLEKHRHPGKKGWERSKSMPRLGRLDAPGVLQHVMIRGIEGRDIFSDNKGRDNLL</sequence>
<name>A0A445N102_9BACT</name>
<reference evidence="2" key="1">
    <citation type="submission" date="2018-01" db="EMBL/GenBank/DDBJ databases">
        <authorList>
            <person name="Regsiter A."/>
            <person name="William W."/>
        </authorList>
    </citation>
    <scope>NUCLEOTIDE SEQUENCE</scope>
    <source>
        <strain evidence="2">TRIP AH-1</strain>
    </source>
</reference>